<sequence>MTCSARSHSQCLLLFVLYTPNLGMNQALRSHLRLFHLQSTMAIA</sequence>
<proteinExistence type="predicted"/>
<dbReference type="Proteomes" id="UP000316921">
    <property type="component" value="Chromosome"/>
</dbReference>
<gene>
    <name evidence="1" type="ORF">Pla133_24440</name>
</gene>
<evidence type="ECO:0000313" key="1">
    <source>
        <dbReference type="EMBL" id="QDU67362.1"/>
    </source>
</evidence>
<protein>
    <submittedName>
        <fullName evidence="1">Uncharacterized protein</fullName>
    </submittedName>
</protein>
<organism evidence="1 2">
    <name type="scientific">Engelhardtia mirabilis</name>
    <dbReference type="NCBI Taxonomy" id="2528011"/>
    <lineage>
        <taxon>Bacteria</taxon>
        <taxon>Pseudomonadati</taxon>
        <taxon>Planctomycetota</taxon>
        <taxon>Planctomycetia</taxon>
        <taxon>Planctomycetia incertae sedis</taxon>
        <taxon>Engelhardtia</taxon>
    </lineage>
</organism>
<dbReference type="EMBL" id="CP036287">
    <property type="protein sequence ID" value="QDU67362.1"/>
    <property type="molecule type" value="Genomic_DNA"/>
</dbReference>
<reference evidence="1 2" key="1">
    <citation type="submission" date="2019-02" db="EMBL/GenBank/DDBJ databases">
        <title>Deep-cultivation of Planctomycetes and their phenomic and genomic characterization uncovers novel biology.</title>
        <authorList>
            <person name="Wiegand S."/>
            <person name="Jogler M."/>
            <person name="Boedeker C."/>
            <person name="Pinto D."/>
            <person name="Vollmers J."/>
            <person name="Rivas-Marin E."/>
            <person name="Kohn T."/>
            <person name="Peeters S.H."/>
            <person name="Heuer A."/>
            <person name="Rast P."/>
            <person name="Oberbeckmann S."/>
            <person name="Bunk B."/>
            <person name="Jeske O."/>
            <person name="Meyerdierks A."/>
            <person name="Storesund J.E."/>
            <person name="Kallscheuer N."/>
            <person name="Luecker S."/>
            <person name="Lage O.M."/>
            <person name="Pohl T."/>
            <person name="Merkel B.J."/>
            <person name="Hornburger P."/>
            <person name="Mueller R.-W."/>
            <person name="Bruemmer F."/>
            <person name="Labrenz M."/>
            <person name="Spormann A.M."/>
            <person name="Op den Camp H."/>
            <person name="Overmann J."/>
            <person name="Amann R."/>
            <person name="Jetten M.S.M."/>
            <person name="Mascher T."/>
            <person name="Medema M.H."/>
            <person name="Devos D.P."/>
            <person name="Kaster A.-K."/>
            <person name="Ovreas L."/>
            <person name="Rohde M."/>
            <person name="Galperin M.Y."/>
            <person name="Jogler C."/>
        </authorList>
    </citation>
    <scope>NUCLEOTIDE SEQUENCE [LARGE SCALE GENOMIC DNA]</scope>
    <source>
        <strain evidence="1 2">Pla133</strain>
    </source>
</reference>
<dbReference type="RefSeq" id="WP_419192407.1">
    <property type="nucleotide sequence ID" value="NZ_CP036287.1"/>
</dbReference>
<accession>A0A518BK61</accession>
<dbReference type="AlphaFoldDB" id="A0A518BK61"/>
<evidence type="ECO:0000313" key="2">
    <source>
        <dbReference type="Proteomes" id="UP000316921"/>
    </source>
</evidence>
<name>A0A518BK61_9BACT</name>
<keyword evidence="2" id="KW-1185">Reference proteome</keyword>
<dbReference type="KEGG" id="pbap:Pla133_24440"/>